<feature type="binding site" evidence="18">
    <location>
        <position position="315"/>
    </location>
    <ligand>
        <name>Ca(2+)</name>
        <dbReference type="ChEBI" id="CHEBI:29108"/>
        <label>1</label>
    </ligand>
</feature>
<evidence type="ECO:0000256" key="17">
    <source>
        <dbReference type="PIRSR" id="PIRSR001191-2"/>
    </source>
</evidence>
<dbReference type="SMART" id="SM00235">
    <property type="entry name" value="ZnMc"/>
    <property type="match status" value="1"/>
</dbReference>
<evidence type="ECO:0000256" key="16">
    <source>
        <dbReference type="PIRSR" id="PIRSR001191-1"/>
    </source>
</evidence>
<dbReference type="Gene3D" id="2.110.10.10">
    <property type="entry name" value="Hemopexin-like domain"/>
    <property type="match status" value="2"/>
</dbReference>
<dbReference type="CDD" id="cd04278">
    <property type="entry name" value="ZnMc_MMP"/>
    <property type="match status" value="1"/>
</dbReference>
<evidence type="ECO:0000256" key="5">
    <source>
        <dbReference type="ARBA" id="ARBA00022723"/>
    </source>
</evidence>
<dbReference type="PRINTS" id="PR00138">
    <property type="entry name" value="MATRIXIN"/>
</dbReference>
<dbReference type="GO" id="GO:0005576">
    <property type="term" value="C:extracellular region"/>
    <property type="evidence" value="ECO:0007669"/>
    <property type="project" value="UniProtKB-SubCell"/>
</dbReference>
<feature type="binding site" evidence="18">
    <location>
        <position position="313"/>
    </location>
    <ligand>
        <name>Ca(2+)</name>
        <dbReference type="ChEBI" id="CHEBI:29108"/>
        <label>1</label>
    </ligand>
</feature>
<feature type="binding site" evidence="18">
    <location>
        <position position="294"/>
    </location>
    <ligand>
        <name>Ca(2+)</name>
        <dbReference type="ChEBI" id="CHEBI:29108"/>
        <label>3</label>
    </ligand>
</feature>
<feature type="repeat" description="Hemopexin" evidence="20">
    <location>
        <begin position="499"/>
        <end position="546"/>
    </location>
</feature>
<dbReference type="InterPro" id="IPR033739">
    <property type="entry name" value="M10A_MMP"/>
</dbReference>
<dbReference type="Ensembl" id="ENSLACT00000005516.1">
    <property type="protein sequence ID" value="ENSLACP00000005468.1"/>
    <property type="gene ID" value="ENSLACG00000004864.1"/>
</dbReference>
<feature type="modified residue" description="Phosphotyrosine; by PKDCC" evidence="19">
    <location>
        <position position="487"/>
    </location>
</feature>
<feature type="binding site" evidence="18">
    <location>
        <position position="308"/>
    </location>
    <ligand>
        <name>Ca(2+)</name>
        <dbReference type="ChEBI" id="CHEBI:29108"/>
        <label>2</label>
    </ligand>
</feature>
<evidence type="ECO:0000256" key="11">
    <source>
        <dbReference type="ARBA" id="ARBA00023049"/>
    </source>
</evidence>
<keyword evidence="12" id="KW-0865">Zymogen</keyword>
<dbReference type="PROSITE" id="PS51642">
    <property type="entry name" value="HEMOPEXIN_2"/>
    <property type="match status" value="4"/>
</dbReference>
<dbReference type="PANTHER" id="PTHR10201">
    <property type="entry name" value="MATRIX METALLOPROTEINASE"/>
    <property type="match status" value="1"/>
</dbReference>
<dbReference type="InterPro" id="IPR002477">
    <property type="entry name" value="Peptidoglycan-bd-like"/>
</dbReference>
<dbReference type="InterPro" id="IPR021190">
    <property type="entry name" value="Pept_M10A"/>
</dbReference>
<feature type="binding site" evidence="18">
    <location>
        <position position="310"/>
    </location>
    <ligand>
        <name>Zn(2+)</name>
        <dbReference type="ChEBI" id="CHEBI:29105"/>
        <label>1</label>
    </ligand>
</feature>
<feature type="domain" description="Peptidase metallopeptidase" evidence="22">
    <location>
        <begin position="218"/>
        <end position="379"/>
    </location>
</feature>
<evidence type="ECO:0000313" key="23">
    <source>
        <dbReference type="Ensembl" id="ENSLACP00000005468.1"/>
    </source>
</evidence>
<feature type="binding site" evidence="18">
    <location>
        <position position="286"/>
    </location>
    <ligand>
        <name>Zn(2+)</name>
        <dbReference type="ChEBI" id="CHEBI:29105"/>
        <label>1</label>
    </ligand>
</feature>
<dbReference type="GO" id="GO:0031012">
    <property type="term" value="C:extracellular matrix"/>
    <property type="evidence" value="ECO:0007669"/>
    <property type="project" value="InterPro"/>
</dbReference>
<dbReference type="SUPFAM" id="SSF47090">
    <property type="entry name" value="PGBD-like"/>
    <property type="match status" value="1"/>
</dbReference>
<evidence type="ECO:0000256" key="9">
    <source>
        <dbReference type="ARBA" id="ARBA00022833"/>
    </source>
</evidence>
<dbReference type="SUPFAM" id="SSF50923">
    <property type="entry name" value="Hemopexin-like domain"/>
    <property type="match status" value="1"/>
</dbReference>
<evidence type="ECO:0000256" key="12">
    <source>
        <dbReference type="ARBA" id="ARBA00023145"/>
    </source>
</evidence>
<name>H3A747_LATCH</name>
<evidence type="ECO:0000256" key="20">
    <source>
        <dbReference type="PROSITE-ProRule" id="PRU01011"/>
    </source>
</evidence>
<dbReference type="GeneTree" id="ENSGT00940000159140"/>
<dbReference type="OMA" id="CWLAAPW"/>
<dbReference type="GO" id="GO:0030198">
    <property type="term" value="P:extracellular matrix organization"/>
    <property type="evidence" value="ECO:0007669"/>
    <property type="project" value="TreeGrafter"/>
</dbReference>
<dbReference type="CTD" id="118856"/>
<evidence type="ECO:0000256" key="6">
    <source>
        <dbReference type="ARBA" id="ARBA00022729"/>
    </source>
</evidence>
<feature type="binding site" evidence="18">
    <location>
        <position position="302"/>
    </location>
    <ligand>
        <name>Zn(2+)</name>
        <dbReference type="ChEBI" id="CHEBI:29105"/>
        <label>1</label>
    </ligand>
</feature>
<evidence type="ECO:0000313" key="24">
    <source>
        <dbReference type="Proteomes" id="UP000008672"/>
    </source>
</evidence>
<dbReference type="Pfam" id="PF00045">
    <property type="entry name" value="Hemopexin"/>
    <property type="match status" value="2"/>
</dbReference>
<dbReference type="PIRSF" id="PIRSF001191">
    <property type="entry name" value="Peptidase_M10A_matrix"/>
    <property type="match status" value="1"/>
</dbReference>
<reference evidence="23" key="3">
    <citation type="submission" date="2025-09" db="UniProtKB">
        <authorList>
            <consortium name="Ensembl"/>
        </authorList>
    </citation>
    <scope>IDENTIFICATION</scope>
</reference>
<dbReference type="OrthoDB" id="406838at2759"/>
<gene>
    <name evidence="23" type="primary">MMP21</name>
</gene>
<proteinExistence type="inferred from homology"/>
<dbReference type="AlphaFoldDB" id="H3A747"/>
<keyword evidence="3" id="KW-0964">Secreted</keyword>
<keyword evidence="6 21" id="KW-0732">Signal</keyword>
<evidence type="ECO:0000256" key="1">
    <source>
        <dbReference type="ARBA" id="ARBA00004613"/>
    </source>
</evidence>
<dbReference type="GO" id="GO:0008270">
    <property type="term" value="F:zinc ion binding"/>
    <property type="evidence" value="ECO:0007669"/>
    <property type="project" value="InterPro"/>
</dbReference>
<keyword evidence="4" id="KW-0645">Protease</keyword>
<evidence type="ECO:0000259" key="22">
    <source>
        <dbReference type="SMART" id="SM00235"/>
    </source>
</evidence>
<reference evidence="24" key="1">
    <citation type="submission" date="2011-08" db="EMBL/GenBank/DDBJ databases">
        <title>The draft genome of Latimeria chalumnae.</title>
        <authorList>
            <person name="Di Palma F."/>
            <person name="Alfoldi J."/>
            <person name="Johnson J."/>
            <person name="Berlin A."/>
            <person name="Gnerre S."/>
            <person name="Jaffe D."/>
            <person name="MacCallum I."/>
            <person name="Young S."/>
            <person name="Walker B.J."/>
            <person name="Lander E."/>
            <person name="Lindblad-Toh K."/>
        </authorList>
    </citation>
    <scope>NUCLEOTIDE SEQUENCE [LARGE SCALE GENOMIC DNA]</scope>
    <source>
        <strain evidence="24">Wild caught</strain>
    </source>
</reference>
<accession>H3A747</accession>
<comment type="cofactor">
    <cofactor evidence="18">
        <name>Zn(2+)</name>
        <dbReference type="ChEBI" id="CHEBI:29105"/>
    </cofactor>
    <text evidence="18">Binds 2 Zn(2+) ions per subunit.</text>
</comment>
<evidence type="ECO:0000256" key="4">
    <source>
        <dbReference type="ARBA" id="ARBA00022670"/>
    </source>
</evidence>
<feature type="binding site" evidence="17">
    <location>
        <position position="344"/>
    </location>
    <ligand>
        <name>Zn(2+)</name>
        <dbReference type="ChEBI" id="CHEBI:29105"/>
        <label>2</label>
        <note>catalytic</note>
    </ligand>
</feature>
<dbReference type="SMART" id="SM00120">
    <property type="entry name" value="HX"/>
    <property type="match status" value="4"/>
</dbReference>
<dbReference type="InParanoid" id="H3A747"/>
<feature type="binding site" evidence="18">
    <location>
        <position position="276"/>
    </location>
    <ligand>
        <name>Ca(2+)</name>
        <dbReference type="ChEBI" id="CHEBI:29108"/>
        <label>2</label>
    </ligand>
</feature>
<evidence type="ECO:0000256" key="3">
    <source>
        <dbReference type="ARBA" id="ARBA00022525"/>
    </source>
</evidence>
<evidence type="ECO:0000256" key="14">
    <source>
        <dbReference type="ARBA" id="ARBA00023180"/>
    </source>
</evidence>
<dbReference type="Proteomes" id="UP000008672">
    <property type="component" value="Unassembled WGS sequence"/>
</dbReference>
<dbReference type="InterPro" id="IPR036375">
    <property type="entry name" value="Hemopexin-like_dom_sf"/>
</dbReference>
<dbReference type="HOGENOM" id="CLU_015489_9_0_1"/>
<evidence type="ECO:0000256" key="7">
    <source>
        <dbReference type="ARBA" id="ARBA00022737"/>
    </source>
</evidence>
<dbReference type="Pfam" id="PF00413">
    <property type="entry name" value="Peptidase_M10"/>
    <property type="match status" value="1"/>
</dbReference>
<dbReference type="eggNOG" id="KOG1565">
    <property type="taxonomic scope" value="Eukaryota"/>
</dbReference>
<evidence type="ECO:0000256" key="2">
    <source>
        <dbReference type="ARBA" id="ARBA00010370"/>
    </source>
</evidence>
<reference evidence="23" key="2">
    <citation type="submission" date="2025-08" db="UniProtKB">
        <authorList>
            <consortium name="Ensembl"/>
        </authorList>
    </citation>
    <scope>IDENTIFICATION</scope>
</reference>
<dbReference type="GO" id="GO:0030574">
    <property type="term" value="P:collagen catabolic process"/>
    <property type="evidence" value="ECO:0007669"/>
    <property type="project" value="TreeGrafter"/>
</dbReference>
<dbReference type="GO" id="GO:0060971">
    <property type="term" value="P:embryonic heart tube left/right pattern formation"/>
    <property type="evidence" value="ECO:0007669"/>
    <property type="project" value="Ensembl"/>
</dbReference>
<keyword evidence="10 18" id="KW-0106">Calcium</keyword>
<dbReference type="STRING" id="7897.ENSLACP00000005468"/>
<feature type="repeat" description="Hemopexin" evidence="20">
    <location>
        <begin position="442"/>
        <end position="498"/>
    </location>
</feature>
<feature type="binding site" evidence="18">
    <location>
        <position position="505"/>
    </location>
    <ligand>
        <name>Ca(2+)</name>
        <dbReference type="ChEBI" id="CHEBI:29108"/>
        <label>5</label>
    </ligand>
</feature>
<dbReference type="KEGG" id="lcm:102360649"/>
<feature type="binding site" evidence="18">
    <location>
        <position position="352"/>
    </location>
    <ligand>
        <name>Zn(2+)</name>
        <dbReference type="ChEBI" id="CHEBI:29105"/>
        <label>2</label>
        <note>catalytic</note>
    </ligand>
</feature>
<dbReference type="Pfam" id="PF01471">
    <property type="entry name" value="PG_binding_1"/>
    <property type="match status" value="1"/>
</dbReference>
<dbReference type="RefSeq" id="XP_005994604.1">
    <property type="nucleotide sequence ID" value="XM_005994542.3"/>
</dbReference>
<keyword evidence="14" id="KW-0325">Glycoprotein</keyword>
<feature type="binding site" evidence="18">
    <location>
        <position position="315"/>
    </location>
    <ligand>
        <name>Ca(2+)</name>
        <dbReference type="ChEBI" id="CHEBI:29108"/>
        <label>3</label>
    </ligand>
</feature>
<sequence length="620" mass="71385">MLNSLQLNLILLTILSLSQSEQIFYNRDHSDIDLSNVAQALPVSDLGSAQDFLSKYGWIKPINWENSQYQNVPIPDNYDQAPQDITELMQEGASLSREGSTQEANPTISPIYIKAVKQFQEANGLPITGEINEATINVMNKPRCGVPDKENIEKESSTSNPVPTTYNNALQLNTTALLNGNHTWNNETTSTGAHKKRLLQMLMPQERYKRAQDGLEDGGQAFSKKKLKWRLIDEGYSNQFTIDEQRYIFRLAFRMWSEVTPLEFEEDLNSHQSTIDIKLGFGTGRHLGCSQKFDGSGHEFAHAWLLGDIHFDDDEHFTAPKSDNGISLLKVAAHEIGHVLGLPHIYRTGSIMQPNYIPQEEGFELDRLDRKAIQQLYGICDGPFDVIFDWVRKERNKHGELVVRFNTYFFRDSWYWLYENRNNRTRYGDPITLKIGWHGIPAGGINAFVHIWTWTKDAAYFFKGTQYWRYDNENDRAYTEDSQGYKYPRLISEGFPGVTNPIDTAFYDRRDQNIYFFKDSTVFAFNVNKNQIVGHPRNITEAFPAIVPNDHPGGNLNSAYYSYTYNSIFFLKGNYFWKVVSDRDRQHNPSLPYNGLFPKRSIASQWFDLCNVHASMLKIN</sequence>
<keyword evidence="24" id="KW-1185">Reference proteome</keyword>
<keyword evidence="9 17" id="KW-0862">Zinc</keyword>
<protein>
    <recommendedName>
        <fullName evidence="15">Matrix metalloproteinase-21</fullName>
    </recommendedName>
</protein>
<feature type="binding site" evidence="17">
    <location>
        <position position="334"/>
    </location>
    <ligand>
        <name>Zn(2+)</name>
        <dbReference type="ChEBI" id="CHEBI:29105"/>
        <label>2</label>
        <note>catalytic</note>
    </ligand>
</feature>
<dbReference type="InterPro" id="IPR036365">
    <property type="entry name" value="PGBD-like_sf"/>
</dbReference>
<comment type="similarity">
    <text evidence="2">Belongs to the peptidase M10A family.</text>
</comment>
<feature type="signal peptide" evidence="21">
    <location>
        <begin position="1"/>
        <end position="20"/>
    </location>
</feature>
<dbReference type="GO" id="GO:1901207">
    <property type="term" value="P:regulation of heart looping"/>
    <property type="evidence" value="ECO:0007669"/>
    <property type="project" value="Ensembl"/>
</dbReference>
<feature type="binding site" evidence="18">
    <location>
        <position position="295"/>
    </location>
    <ligand>
        <name>Ca(2+)</name>
        <dbReference type="ChEBI" id="CHEBI:29108"/>
        <label>3</label>
    </ligand>
</feature>
<feature type="active site" evidence="16">
    <location>
        <position position="335"/>
    </location>
</feature>
<dbReference type="FunFam" id="2.110.10.10:FF:000012">
    <property type="entry name" value="Matrix metallopeptidase 21"/>
    <property type="match status" value="1"/>
</dbReference>
<dbReference type="SUPFAM" id="SSF55486">
    <property type="entry name" value="Metalloproteases ('zincins'), catalytic domain"/>
    <property type="match status" value="1"/>
</dbReference>
<dbReference type="InterPro" id="IPR006026">
    <property type="entry name" value="Peptidase_Metallo"/>
</dbReference>
<dbReference type="GO" id="GO:0006508">
    <property type="term" value="P:proteolysis"/>
    <property type="evidence" value="ECO:0007669"/>
    <property type="project" value="UniProtKB-KW"/>
</dbReference>
<dbReference type="InterPro" id="IPR024079">
    <property type="entry name" value="MetalloPept_cat_dom_sf"/>
</dbReference>
<keyword evidence="8" id="KW-0378">Hydrolase</keyword>
<dbReference type="InterPro" id="IPR001818">
    <property type="entry name" value="Pept_M10_metallopeptidase"/>
</dbReference>
<feature type="binding site" evidence="17">
    <location>
        <position position="338"/>
    </location>
    <ligand>
        <name>Zn(2+)</name>
        <dbReference type="ChEBI" id="CHEBI:29105"/>
        <label>2</label>
        <note>catalytic</note>
    </ligand>
</feature>
<dbReference type="GO" id="GO:0004222">
    <property type="term" value="F:metalloendopeptidase activity"/>
    <property type="evidence" value="ECO:0007669"/>
    <property type="project" value="InterPro"/>
</dbReference>
<evidence type="ECO:0000256" key="19">
    <source>
        <dbReference type="PIRSR" id="PIRSR621190-4"/>
    </source>
</evidence>
<keyword evidence="11" id="KW-0482">Metalloprotease</keyword>
<feature type="chain" id="PRO_5003580039" description="Matrix metalloproteinase-21" evidence="21">
    <location>
        <begin position="21"/>
        <end position="620"/>
    </location>
</feature>
<comment type="subcellular location">
    <subcellularLocation>
        <location evidence="1">Secreted</location>
    </subcellularLocation>
</comment>
<feature type="binding site" evidence="18">
    <location>
        <position position="312"/>
    </location>
    <ligand>
        <name>Ca(2+)</name>
        <dbReference type="ChEBI" id="CHEBI:29108"/>
        <label>3</label>
    </ligand>
</feature>
<evidence type="ECO:0000256" key="10">
    <source>
        <dbReference type="ARBA" id="ARBA00022837"/>
    </source>
</evidence>
<evidence type="ECO:0000256" key="15">
    <source>
        <dbReference type="ARBA" id="ARBA00074042"/>
    </source>
</evidence>
<organism evidence="23 24">
    <name type="scientific">Latimeria chalumnae</name>
    <name type="common">Coelacanth</name>
    <dbReference type="NCBI Taxonomy" id="7897"/>
    <lineage>
        <taxon>Eukaryota</taxon>
        <taxon>Metazoa</taxon>
        <taxon>Chordata</taxon>
        <taxon>Craniata</taxon>
        <taxon>Vertebrata</taxon>
        <taxon>Euteleostomi</taxon>
        <taxon>Coelacanthiformes</taxon>
        <taxon>Coelacanthidae</taxon>
        <taxon>Latimeria</taxon>
    </lineage>
</organism>
<feature type="repeat" description="Hemopexin" evidence="20">
    <location>
        <begin position="381"/>
        <end position="440"/>
    </location>
</feature>
<feature type="repeat" description="Hemopexin" evidence="20">
    <location>
        <begin position="553"/>
        <end position="609"/>
    </location>
</feature>
<evidence type="ECO:0000256" key="8">
    <source>
        <dbReference type="ARBA" id="ARBA00022801"/>
    </source>
</evidence>
<evidence type="ECO:0000256" key="21">
    <source>
        <dbReference type="SAM" id="SignalP"/>
    </source>
</evidence>
<dbReference type="PANTHER" id="PTHR10201:SF323">
    <property type="entry name" value="MATRIX METALLOPROTEINASE-21"/>
    <property type="match status" value="1"/>
</dbReference>
<dbReference type="GO" id="GO:0061371">
    <property type="term" value="P:determination of heart left/right asymmetry"/>
    <property type="evidence" value="ECO:0007669"/>
    <property type="project" value="Ensembl"/>
</dbReference>
<dbReference type="FunFam" id="2.110.10.10:FF:000015">
    <property type="entry name" value="Matrix metallopeptidase 21"/>
    <property type="match status" value="1"/>
</dbReference>
<keyword evidence="13" id="KW-1015">Disulfide bond</keyword>
<dbReference type="GeneID" id="102360649"/>
<keyword evidence="5 17" id="KW-0479">Metal-binding</keyword>
<dbReference type="Gene3D" id="3.40.390.10">
    <property type="entry name" value="Collagenase (Catalytic Domain)"/>
    <property type="match status" value="1"/>
</dbReference>
<keyword evidence="7" id="KW-0677">Repeat</keyword>
<dbReference type="EMBL" id="AFYH01057498">
    <property type="status" value="NOT_ANNOTATED_CDS"/>
    <property type="molecule type" value="Genomic_DNA"/>
</dbReference>
<evidence type="ECO:0000256" key="13">
    <source>
        <dbReference type="ARBA" id="ARBA00023157"/>
    </source>
</evidence>
<evidence type="ECO:0000256" key="18">
    <source>
        <dbReference type="PIRSR" id="PIRSR621190-2"/>
    </source>
</evidence>
<comment type="cofactor">
    <cofactor evidence="18">
        <name>Ca(2+)</name>
        <dbReference type="ChEBI" id="CHEBI:29108"/>
    </cofactor>
    <text evidence="18">Can bind about 5 Ca(2+) ions per subunit.</text>
</comment>
<dbReference type="InterPro" id="IPR018487">
    <property type="entry name" value="Hemopexin-like_repeat"/>
</dbReference>